<reference evidence="3" key="1">
    <citation type="submission" date="2022-12" db="EMBL/GenBank/DDBJ databases">
        <authorList>
            <person name="Petersen C."/>
        </authorList>
    </citation>
    <scope>NUCLEOTIDE SEQUENCE</scope>
    <source>
        <strain evidence="3">IBT 21472</strain>
    </source>
</reference>
<dbReference type="AlphaFoldDB" id="A0A9W9PN41"/>
<feature type="signal peptide" evidence="1">
    <location>
        <begin position="1"/>
        <end position="24"/>
    </location>
</feature>
<dbReference type="SUPFAM" id="SSF51338">
    <property type="entry name" value="Composite domain of metallo-dependent hydrolases"/>
    <property type="match status" value="1"/>
</dbReference>
<dbReference type="InterPro" id="IPR006680">
    <property type="entry name" value="Amidohydro-rel"/>
</dbReference>
<accession>A0A9W9PN41</accession>
<dbReference type="InterPro" id="IPR011059">
    <property type="entry name" value="Metal-dep_hydrolase_composite"/>
</dbReference>
<sequence>MFIFSRGFTLFIALLSSLLLTAQSCQFHGHGLNLSSIDYPSMIADNVATRSLRRREISSTRVTLHNVRVFDGSTLLSPSTVVIDRGFIGRPCTACEACPPTESYDAKGMTLLPGLIDSHAHPANVSSLVNMTRFGITTAVNAFCPVPEFCTSLTNHTGLTSLIMASFFATSPGSEHAKMVGPSFDNLLIDNTTEVPSFVARQIAQGADFIKVIGSAPLPGLSQDEQIDLVITSHKGGKQVVLHTSSYASYEQGLIAGVDQIHHSTLDFPVDDRLLKMFKARDIVVCPTLTMMRAIVQQDPSMNGSFSSAAETVTRLHKARVPIIVGTDANLQPTMPAMVMYGSSLHDELENLVAAGLTPVEALNAATVLPAKYFRLADRGSIKEGMRADLLLVDGDPTTDIAVTRKIVKVWVGGIEFDE</sequence>
<organism evidence="3 4">
    <name type="scientific">Penicillium atrosanguineum</name>
    <dbReference type="NCBI Taxonomy" id="1132637"/>
    <lineage>
        <taxon>Eukaryota</taxon>
        <taxon>Fungi</taxon>
        <taxon>Dikarya</taxon>
        <taxon>Ascomycota</taxon>
        <taxon>Pezizomycotina</taxon>
        <taxon>Eurotiomycetes</taxon>
        <taxon>Eurotiomycetidae</taxon>
        <taxon>Eurotiales</taxon>
        <taxon>Aspergillaceae</taxon>
        <taxon>Penicillium</taxon>
    </lineage>
</organism>
<reference evidence="3" key="2">
    <citation type="journal article" date="2023" name="IMA Fungus">
        <title>Comparative genomic study of the Penicillium genus elucidates a diverse pangenome and 15 lateral gene transfer events.</title>
        <authorList>
            <person name="Petersen C."/>
            <person name="Sorensen T."/>
            <person name="Nielsen M.R."/>
            <person name="Sondergaard T.E."/>
            <person name="Sorensen J.L."/>
            <person name="Fitzpatrick D.A."/>
            <person name="Frisvad J.C."/>
            <person name="Nielsen K.L."/>
        </authorList>
    </citation>
    <scope>NUCLEOTIDE SEQUENCE</scope>
    <source>
        <strain evidence="3">IBT 21472</strain>
    </source>
</reference>
<dbReference type="Gene3D" id="2.30.40.10">
    <property type="entry name" value="Urease, subunit C, domain 1"/>
    <property type="match status" value="2"/>
</dbReference>
<feature type="domain" description="Amidohydrolase-related" evidence="2">
    <location>
        <begin position="110"/>
        <end position="414"/>
    </location>
</feature>
<name>A0A9W9PN41_9EURO</name>
<dbReference type="OrthoDB" id="5595695at2759"/>
<dbReference type="Gene3D" id="3.20.20.140">
    <property type="entry name" value="Metal-dependent hydrolases"/>
    <property type="match status" value="1"/>
</dbReference>
<dbReference type="Proteomes" id="UP001147746">
    <property type="component" value="Unassembled WGS sequence"/>
</dbReference>
<dbReference type="Pfam" id="PF01979">
    <property type="entry name" value="Amidohydro_1"/>
    <property type="match status" value="1"/>
</dbReference>
<dbReference type="InterPro" id="IPR032466">
    <property type="entry name" value="Metal_Hydrolase"/>
</dbReference>
<proteinExistence type="predicted"/>
<dbReference type="GO" id="GO:0016810">
    <property type="term" value="F:hydrolase activity, acting on carbon-nitrogen (but not peptide) bonds"/>
    <property type="evidence" value="ECO:0007669"/>
    <property type="project" value="InterPro"/>
</dbReference>
<protein>
    <recommendedName>
        <fullName evidence="2">Amidohydrolase-related domain-containing protein</fullName>
    </recommendedName>
</protein>
<dbReference type="EMBL" id="JAPZBO010000009">
    <property type="protein sequence ID" value="KAJ5302546.1"/>
    <property type="molecule type" value="Genomic_DNA"/>
</dbReference>
<keyword evidence="4" id="KW-1185">Reference proteome</keyword>
<evidence type="ECO:0000259" key="2">
    <source>
        <dbReference type="Pfam" id="PF01979"/>
    </source>
</evidence>
<evidence type="ECO:0000313" key="3">
    <source>
        <dbReference type="EMBL" id="KAJ5302546.1"/>
    </source>
</evidence>
<keyword evidence="1" id="KW-0732">Signal</keyword>
<dbReference type="PANTHER" id="PTHR43135:SF3">
    <property type="entry name" value="ALPHA-D-RIBOSE 1-METHYLPHOSPHONATE 5-TRIPHOSPHATE DIPHOSPHATASE"/>
    <property type="match status" value="1"/>
</dbReference>
<evidence type="ECO:0000256" key="1">
    <source>
        <dbReference type="SAM" id="SignalP"/>
    </source>
</evidence>
<evidence type="ECO:0000313" key="4">
    <source>
        <dbReference type="Proteomes" id="UP001147746"/>
    </source>
</evidence>
<feature type="chain" id="PRO_5041194861" description="Amidohydrolase-related domain-containing protein" evidence="1">
    <location>
        <begin position="25"/>
        <end position="419"/>
    </location>
</feature>
<comment type="caution">
    <text evidence="3">The sequence shown here is derived from an EMBL/GenBank/DDBJ whole genome shotgun (WGS) entry which is preliminary data.</text>
</comment>
<dbReference type="PANTHER" id="PTHR43135">
    <property type="entry name" value="ALPHA-D-RIBOSE 1-METHYLPHOSPHONATE 5-TRIPHOSPHATE DIPHOSPHATASE"/>
    <property type="match status" value="1"/>
</dbReference>
<gene>
    <name evidence="3" type="ORF">N7476_009345</name>
</gene>
<dbReference type="PROSITE" id="PS51257">
    <property type="entry name" value="PROKAR_LIPOPROTEIN"/>
    <property type="match status" value="1"/>
</dbReference>
<dbReference type="SUPFAM" id="SSF51556">
    <property type="entry name" value="Metallo-dependent hydrolases"/>
    <property type="match status" value="1"/>
</dbReference>
<dbReference type="InterPro" id="IPR051781">
    <property type="entry name" value="Metallo-dep_Hydrolase"/>
</dbReference>